<name>B8HXN6_CYAP4</name>
<gene>
    <name evidence="1" type="ordered locus">Cyan7425_4268</name>
</gene>
<evidence type="ECO:0000313" key="1">
    <source>
        <dbReference type="EMBL" id="ACL46581.1"/>
    </source>
</evidence>
<dbReference type="AlphaFoldDB" id="B8HXN6"/>
<dbReference type="EMBL" id="CP001344">
    <property type="protein sequence ID" value="ACL46581.1"/>
    <property type="molecule type" value="Genomic_DNA"/>
</dbReference>
<sequence>MFADQLAQHHEMCTRKFSFSVFPPLQHDESGGDFQNSLQKQTLQYQCQGKIQLQ</sequence>
<dbReference type="HOGENOM" id="CLU_3042573_0_0_3"/>
<proteinExistence type="predicted"/>
<reference evidence="1" key="1">
    <citation type="submission" date="2009-01" db="EMBL/GenBank/DDBJ databases">
        <title>Complete sequence of chromosome Cyanothece sp. PCC 7425.</title>
        <authorList>
            <consortium name="US DOE Joint Genome Institute"/>
            <person name="Lucas S."/>
            <person name="Copeland A."/>
            <person name="Lapidus A."/>
            <person name="Glavina del Rio T."/>
            <person name="Dalin E."/>
            <person name="Tice H."/>
            <person name="Bruce D."/>
            <person name="Goodwin L."/>
            <person name="Pitluck S."/>
            <person name="Sims D."/>
            <person name="Meineke L."/>
            <person name="Brettin T."/>
            <person name="Detter J.C."/>
            <person name="Han C."/>
            <person name="Larimer F."/>
            <person name="Land M."/>
            <person name="Hauser L."/>
            <person name="Kyrpides N."/>
            <person name="Ovchinnikova G."/>
            <person name="Liberton M."/>
            <person name="Stoeckel J."/>
            <person name="Banerjee A."/>
            <person name="Singh A."/>
            <person name="Page L."/>
            <person name="Sato H."/>
            <person name="Zhao L."/>
            <person name="Sherman L."/>
            <person name="Pakrasi H."/>
            <person name="Richardson P."/>
        </authorList>
    </citation>
    <scope>NUCLEOTIDE SEQUENCE</scope>
    <source>
        <strain evidence="1">PCC 7425</strain>
    </source>
</reference>
<protein>
    <submittedName>
        <fullName evidence="1">Uncharacterized protein</fullName>
    </submittedName>
</protein>
<organism evidence="1">
    <name type="scientific">Cyanothece sp. (strain PCC 7425 / ATCC 29141)</name>
    <dbReference type="NCBI Taxonomy" id="395961"/>
    <lineage>
        <taxon>Bacteria</taxon>
        <taxon>Bacillati</taxon>
        <taxon>Cyanobacteriota</taxon>
        <taxon>Cyanophyceae</taxon>
        <taxon>Gomontiellales</taxon>
        <taxon>Cyanothecaceae</taxon>
        <taxon>Cyanothece</taxon>
    </lineage>
</organism>
<dbReference type="KEGG" id="cyn:Cyan7425_4268"/>
<accession>B8HXN6</accession>